<evidence type="ECO:0000313" key="5">
    <source>
        <dbReference type="Proteomes" id="UP000682877"/>
    </source>
</evidence>
<feature type="repeat" description="PPR" evidence="3">
    <location>
        <begin position="1405"/>
        <end position="1441"/>
    </location>
</feature>
<dbReference type="Proteomes" id="UP000682877">
    <property type="component" value="Chromosome 3"/>
</dbReference>
<dbReference type="Pfam" id="PF01535">
    <property type="entry name" value="PPR"/>
    <property type="match status" value="6"/>
</dbReference>
<evidence type="ECO:0000256" key="3">
    <source>
        <dbReference type="PROSITE-ProRule" id="PRU00708"/>
    </source>
</evidence>
<evidence type="ECO:0000256" key="1">
    <source>
        <dbReference type="ARBA" id="ARBA00007626"/>
    </source>
</evidence>
<proteinExistence type="inferred from homology"/>
<feature type="repeat" description="PPR" evidence="3">
    <location>
        <begin position="1094"/>
        <end position="1131"/>
    </location>
</feature>
<dbReference type="PANTHER" id="PTHR45717">
    <property type="entry name" value="OS12G0527900 PROTEIN"/>
    <property type="match status" value="1"/>
</dbReference>
<evidence type="ECO:0000256" key="2">
    <source>
        <dbReference type="ARBA" id="ARBA00022737"/>
    </source>
</evidence>
<comment type="similarity">
    <text evidence="1">Belongs to the PPR family. P subfamily.</text>
</comment>
<feature type="repeat" description="PPR" evidence="3">
    <location>
        <begin position="681"/>
        <end position="716"/>
    </location>
</feature>
<dbReference type="Gene3D" id="3.40.50.2000">
    <property type="entry name" value="Glycogen Phosphorylase B"/>
    <property type="match status" value="1"/>
</dbReference>
<accession>A0A8S1ZU19</accession>
<name>A0A8S1ZU19_ARAAE</name>
<feature type="repeat" description="PPR" evidence="3">
    <location>
        <begin position="1442"/>
        <end position="1476"/>
    </location>
</feature>
<dbReference type="GO" id="GO:0005739">
    <property type="term" value="C:mitochondrion"/>
    <property type="evidence" value="ECO:0007669"/>
    <property type="project" value="TreeGrafter"/>
</dbReference>
<dbReference type="SUPFAM" id="SSF53756">
    <property type="entry name" value="UDP-Glycosyltransferase/glycogen phosphorylase"/>
    <property type="match status" value="1"/>
</dbReference>
<organism evidence="4 5">
    <name type="scientific">Arabidopsis arenosa</name>
    <name type="common">Sand rock-cress</name>
    <name type="synonym">Cardaminopsis arenosa</name>
    <dbReference type="NCBI Taxonomy" id="38785"/>
    <lineage>
        <taxon>Eukaryota</taxon>
        <taxon>Viridiplantae</taxon>
        <taxon>Streptophyta</taxon>
        <taxon>Embryophyta</taxon>
        <taxon>Tracheophyta</taxon>
        <taxon>Spermatophyta</taxon>
        <taxon>Magnoliopsida</taxon>
        <taxon>eudicotyledons</taxon>
        <taxon>Gunneridae</taxon>
        <taxon>Pentapetalae</taxon>
        <taxon>rosids</taxon>
        <taxon>malvids</taxon>
        <taxon>Brassicales</taxon>
        <taxon>Brassicaceae</taxon>
        <taxon>Camelineae</taxon>
        <taxon>Arabidopsis</taxon>
    </lineage>
</organism>
<keyword evidence="2" id="KW-0677">Repeat</keyword>
<dbReference type="EMBL" id="LR999453">
    <property type="protein sequence ID" value="CAE5966869.1"/>
    <property type="molecule type" value="Genomic_DNA"/>
</dbReference>
<dbReference type="InterPro" id="IPR002885">
    <property type="entry name" value="PPR_rpt"/>
</dbReference>
<dbReference type="FunFam" id="3.40.50.2000:FF:000120">
    <property type="entry name" value="UDP-glycosyltransferase 76C1"/>
    <property type="match status" value="1"/>
</dbReference>
<feature type="repeat" description="PPR" evidence="3">
    <location>
        <begin position="1132"/>
        <end position="1166"/>
    </location>
</feature>
<dbReference type="InterPro" id="IPR011990">
    <property type="entry name" value="TPR-like_helical_dom_sf"/>
</dbReference>
<feature type="repeat" description="PPR" evidence="3">
    <location>
        <begin position="351"/>
        <end position="387"/>
    </location>
</feature>
<feature type="repeat" description="PPR" evidence="3">
    <location>
        <begin position="2072"/>
        <end position="2107"/>
    </location>
</feature>
<dbReference type="GO" id="GO:0003729">
    <property type="term" value="F:mRNA binding"/>
    <property type="evidence" value="ECO:0007669"/>
    <property type="project" value="UniProtKB-ARBA"/>
</dbReference>
<gene>
    <name evidence="4" type="ORF">AARE701A_LOCUS6892</name>
</gene>
<dbReference type="Gene3D" id="1.25.40.10">
    <property type="entry name" value="Tetratricopeptide repeat domain"/>
    <property type="match status" value="8"/>
</dbReference>
<dbReference type="PANTHER" id="PTHR45717:SF30">
    <property type="entry name" value="PENTATRICOPEPTIDE REPEAT (PPR) SUPERFAMILY PROTEIN"/>
    <property type="match status" value="1"/>
</dbReference>
<dbReference type="NCBIfam" id="TIGR00756">
    <property type="entry name" value="PPR"/>
    <property type="match status" value="4"/>
</dbReference>
<feature type="repeat" description="PPR" evidence="3">
    <location>
        <begin position="1742"/>
        <end position="1779"/>
    </location>
</feature>
<reference evidence="4" key="1">
    <citation type="submission" date="2021-01" db="EMBL/GenBank/DDBJ databases">
        <authorList>
            <person name="Bezrukov I."/>
        </authorList>
    </citation>
    <scope>NUCLEOTIDE SEQUENCE</scope>
</reference>
<dbReference type="Pfam" id="PF13812">
    <property type="entry name" value="PPR_3"/>
    <property type="match status" value="2"/>
</dbReference>
<sequence length="2328" mass="268478">METRETKPVIFLFTFPLQGHLNPMFQLANIFFNKGFSITVIHTEFNSPNFSNFPHFTFVSIPDGLSEPESYPDVIEILHDLNSKCVAPFGDCLKKLIAEEPSAACVIVDALWYFTHDLTEKFDIPRIVLRTVNLSAFVAFSKFHVLREKGYLSLQETQADSPVPELPYLRMKDLPWFQTEDPRSGDKLQRGVMKSLKSSSGIIFNAIEDLESDQLDQALIEFPVPLFCIGPFHRNGTLSSPGTNQTLLSRIESAADQKAAITTVLEQWRQQQQQQHGNHQLNPSLVKGIVEKLHDSKRYRQALEVSNWMIEKKICNHLPEDLAVRFHLIENVLGLEEAEKFFQSIPENLKGESIYTALLKSYAKSGETSLRKAEYTFEKMRKLGMLLRPSPYNSMVSLYSSLRNRNKVDDILQKMKENNIELDSPTVNNALRVYAAVYDVATMDKFLAEWNAITTLEWLTTLDMAKAYLRDGFKGKAKEMLRRTEELNDPKSYERLIRLYGEAGEREDVYRIWDLYKNTKEKDNEGFRALIGSLLKLDDINGAEKIYYDEWESSGLEYDVRIPTMLMSGYRAKGMVKKADKLLYKTMKNKRLVISINPFVEELVKNRNQVKPSDLRDLIKNLRDSNQLSKALEASTWMCEKRGFTLFPEDYAIRFHLIERVLGLEEAEKFFESSIPKNMKDYSVYDTLLTSYTRSGKTLDKAEGVFEKMRELGFLSKLSPFNSIISLYIQLGKQGKVKNLLRTMKENNIEHDSVTVNNVLRMYSNETDIETMENYKSEWVNADGEKTKLEMRTMDAMAKAYERSGLLLKAIEVTGSEKEVHRLWNKYKKKAKSEIERDVLRLWVKRDEIKNEEYRSVIRSLLKLDDVQGAEEIYGEWKPQGPEFDNGIPCLLMSRYYEEDNEVKARQVEYSSRQKQRRMQFKLFKEDLIGCAAGSMLMASVPPLIVLFCEQYPGLAIAFIFLGLQHAKRILLYSSRTRFFCSDINKTLCASNLTLQDRIELALDQKAGIITVLEQWRHQQGCRLNPSLVRGVFVKLCTSQRLHQALEVSDWMIEHKICNLVPEDFSARFHLIENVLGLEEAEKFFESIPENLRGESIYNSLLRSYAKRSEKNDLDRAEFIFKKMRELGLLVRLSPYSSMVSLYRSFGKRDKVDEILREMKESNIELDSLTVNNVLRVYAAASDVAAMEKFLADWEGSVTLEWLTMLDMAKAYLNNGSKGKAREMLRRTEELNDPKSYEGLIRLYGEAGERDDVYRIWDLYKNAKEKDNEGFQALIGSLLKLDDINGAEEIYYNEWQCSRLEFDVRMPIISMVNKISVISVTPVLEEWEKQGNEVKPVDVRNLIKDLCDSNSFSKALEASSWMVKKKVFNIFAQDYATRLNLIEKVLGLEEAEKFFETSIPENMKDYYVYNTLLSCYARSSSNSQNKAEAVFKKMRELGFLSQLSPFNSMISLYTELRKRSKVMKLVLEMKENNIEPDSVTINNVLRVNAYLSALQSMEKFKSEWDGDGKTKLEVRTMDAMAGAYERAGLLLKAILIAGSKREVYRLWDEYKKKAKDGIERDVMITSFWNEGYRNVISFLLKLDDVQGAEEIYGEYLDRSRGVGLYAQIPGLLISRYSEKGLDSSALYTNGTLSSPATNQTLQSRIEAASHQKAEITTVLEQWLQQQQQQGKQLNPSLLRGIVEKLRSSNRARQALEVTDWMVEQKIYNLPEDFSARFHLAEKVFNLEEAEKFFESIPENMRGESMYNSLLRSYARQSGEKALKKAESIFKKMKKLGLLLRPSPYNSMTSLYSSLGNRDKVDEILREMKDNNVELDSVTVNNALRVYAAVSDVATMDKFLADRKAITRLDGLTMLEMAKAYVRDGSKKKARRMLHETEEWLGHDYKELMSLYGEAGEIEDVYRVWDKYKATRKKDNEGFRTLIGSLLKLGDIKGAEKIYYNEWECSGLEFDNRIPDMLVSGYREKGMVMKADKLVNKTLWIRGLARPITLLLEEMDKKGNKVSPSGLRDLIKNLRDSNQLSKALEASSWMCEKKVFNLFSEDYAARLHLTEKVLGLEKAEKFFESSIPENMKDYSVYDTLLSCYARSSNTQNKAEAVFEKMRELGLLSKLSPFNSMISLYSGQGKLSMVNILLCDMKHKNIEPDSVTRNNVLRANAYILAIDSMEKYNREWDGDDYKETKLEKRTIDDMSKAYEIAGLRLKPELILKAIEITGSEKEVHRLWNEYKDKAKTEISNEGYRIMISSLLKFDDVKGAEEMYGEWQPQGSDFDTRIPCLLISHYSKEGDEVKVRNVVESSRKKQKQMYFETLIVRALDDVTPEVTSMWLGSSK</sequence>
<protein>
    <submittedName>
        <fullName evidence="4">Uncharacterized protein</fullName>
    </submittedName>
</protein>
<evidence type="ECO:0000313" key="4">
    <source>
        <dbReference type="EMBL" id="CAE5966869.1"/>
    </source>
</evidence>
<dbReference type="PROSITE" id="PS51375">
    <property type="entry name" value="PPR"/>
    <property type="match status" value="9"/>
</dbReference>
<dbReference type="FunFam" id="1.25.40.10:FF:001541">
    <property type="entry name" value="Pentatricopeptide repeat (PPR) superfamily protein"/>
    <property type="match status" value="6"/>
</dbReference>
<keyword evidence="5" id="KW-1185">Reference proteome</keyword>
<feature type="repeat" description="PPR" evidence="3">
    <location>
        <begin position="1780"/>
        <end position="1814"/>
    </location>
</feature>